<feature type="compositionally biased region" description="Low complexity" evidence="15">
    <location>
        <begin position="11"/>
        <end position="20"/>
    </location>
</feature>
<keyword evidence="7" id="KW-0805">Transcription regulation</keyword>
<keyword evidence="17" id="KW-1185">Reference proteome</keyword>
<dbReference type="InterPro" id="IPR050140">
    <property type="entry name" value="SRY-related_HMG-box_TF-like"/>
</dbReference>
<feature type="compositionally biased region" description="Polar residues" evidence="15">
    <location>
        <begin position="149"/>
        <end position="164"/>
    </location>
</feature>
<evidence type="ECO:0000256" key="6">
    <source>
        <dbReference type="ARBA" id="ARBA00022928"/>
    </source>
</evidence>
<dbReference type="InterPro" id="IPR036910">
    <property type="entry name" value="HMG_box_dom_sf"/>
</dbReference>
<feature type="domain" description="HMG box" evidence="16">
    <location>
        <begin position="53"/>
        <end position="121"/>
    </location>
</feature>
<dbReference type="SMART" id="SM00398">
    <property type="entry name" value="HMG"/>
    <property type="match status" value="1"/>
</dbReference>
<sequence length="231" mass="25473">MVMAELKIDISTTPSSVSSFPTPPPSSVPEASRWTAAERREFGTDRTPSGEKIKRPMNAFMVWAQMRRAEITANSTKVHNSLISKALGVEWKTMNDDQKEPFVQKAKELRDELFKEHPNYVYRPRKRKRNPGDGPSPKHTPQPIHSPGDHTSGSEQTSPASSGKSEAELGGLPISPLLLYPSLVSLLPSLQSSPLHSFTQTLPVLSGLNSNPLLLNQLLYTQMLAAALPQR</sequence>
<dbReference type="AlphaFoldDB" id="A0AAF3JB08"/>
<dbReference type="WBParaSite" id="MBELARI_LOCUS7699">
    <property type="protein sequence ID" value="MBELARI_LOCUS7699"/>
    <property type="gene ID" value="MBELARI_LOCUS7699"/>
</dbReference>
<dbReference type="Gene3D" id="1.10.30.10">
    <property type="entry name" value="High mobility group box domain"/>
    <property type="match status" value="1"/>
</dbReference>
<evidence type="ECO:0000256" key="7">
    <source>
        <dbReference type="ARBA" id="ARBA00023015"/>
    </source>
</evidence>
<dbReference type="GO" id="GO:0007548">
    <property type="term" value="P:sex differentiation"/>
    <property type="evidence" value="ECO:0007669"/>
    <property type="project" value="UniProtKB-KW"/>
</dbReference>
<evidence type="ECO:0000313" key="18">
    <source>
        <dbReference type="WBParaSite" id="MBELARI_LOCUS7699"/>
    </source>
</evidence>
<keyword evidence="10" id="KW-0804">Transcription</keyword>
<dbReference type="InterPro" id="IPR009071">
    <property type="entry name" value="HMG_box_dom"/>
</dbReference>
<dbReference type="GO" id="GO:0000978">
    <property type="term" value="F:RNA polymerase II cis-regulatory region sequence-specific DNA binding"/>
    <property type="evidence" value="ECO:0007669"/>
    <property type="project" value="TreeGrafter"/>
</dbReference>
<dbReference type="CDD" id="cd22004">
    <property type="entry name" value="HMG-box_SOX"/>
    <property type="match status" value="1"/>
</dbReference>
<dbReference type="Pfam" id="PF00505">
    <property type="entry name" value="HMG_box"/>
    <property type="match status" value="1"/>
</dbReference>
<evidence type="ECO:0000256" key="9">
    <source>
        <dbReference type="ARBA" id="ARBA00023159"/>
    </source>
</evidence>
<dbReference type="GO" id="GO:0030154">
    <property type="term" value="P:cell differentiation"/>
    <property type="evidence" value="ECO:0007669"/>
    <property type="project" value="UniProtKB-KW"/>
</dbReference>
<dbReference type="GO" id="GO:0001228">
    <property type="term" value="F:DNA-binding transcription activator activity, RNA polymerase II-specific"/>
    <property type="evidence" value="ECO:0007669"/>
    <property type="project" value="TreeGrafter"/>
</dbReference>
<protein>
    <recommendedName>
        <fullName evidence="3">Sex-determining region Y protein</fullName>
    </recommendedName>
    <alternativeName>
        <fullName evidence="12">Testis-determining factor</fullName>
    </alternativeName>
</protein>
<keyword evidence="4" id="KW-0221">Differentiation</keyword>
<dbReference type="PANTHER" id="PTHR10270:SF161">
    <property type="entry name" value="SEX-DETERMINING REGION Y PROTEIN"/>
    <property type="match status" value="1"/>
</dbReference>
<dbReference type="Proteomes" id="UP000887575">
    <property type="component" value="Unassembled WGS sequence"/>
</dbReference>
<keyword evidence="6" id="KW-0726">Sexual differentiation</keyword>
<evidence type="ECO:0000256" key="4">
    <source>
        <dbReference type="ARBA" id="ARBA00022782"/>
    </source>
</evidence>
<reference evidence="18" key="1">
    <citation type="submission" date="2024-02" db="UniProtKB">
        <authorList>
            <consortium name="WormBaseParasite"/>
        </authorList>
    </citation>
    <scope>IDENTIFICATION</scope>
</reference>
<organism evidence="17 18">
    <name type="scientific">Mesorhabditis belari</name>
    <dbReference type="NCBI Taxonomy" id="2138241"/>
    <lineage>
        <taxon>Eukaryota</taxon>
        <taxon>Metazoa</taxon>
        <taxon>Ecdysozoa</taxon>
        <taxon>Nematoda</taxon>
        <taxon>Chromadorea</taxon>
        <taxon>Rhabditida</taxon>
        <taxon>Rhabditina</taxon>
        <taxon>Rhabditomorpha</taxon>
        <taxon>Rhabditoidea</taxon>
        <taxon>Rhabditidae</taxon>
        <taxon>Mesorhabditinae</taxon>
        <taxon>Mesorhabditis</taxon>
    </lineage>
</organism>
<evidence type="ECO:0000256" key="11">
    <source>
        <dbReference type="ARBA" id="ARBA00023242"/>
    </source>
</evidence>
<dbReference type="SUPFAM" id="SSF47095">
    <property type="entry name" value="HMG-box"/>
    <property type="match status" value="1"/>
</dbReference>
<dbReference type="PROSITE" id="PS50118">
    <property type="entry name" value="HMG_BOX_2"/>
    <property type="match status" value="1"/>
</dbReference>
<keyword evidence="11 14" id="KW-0539">Nucleus</keyword>
<evidence type="ECO:0000256" key="12">
    <source>
        <dbReference type="ARBA" id="ARBA00032498"/>
    </source>
</evidence>
<proteinExistence type="inferred from homology"/>
<feature type="region of interest" description="Disordered" evidence="15">
    <location>
        <begin position="11"/>
        <end position="33"/>
    </location>
</feature>
<dbReference type="PANTHER" id="PTHR10270">
    <property type="entry name" value="SOX TRANSCRIPTION FACTOR"/>
    <property type="match status" value="1"/>
</dbReference>
<evidence type="ECO:0000256" key="15">
    <source>
        <dbReference type="SAM" id="MobiDB-lite"/>
    </source>
</evidence>
<evidence type="ECO:0000256" key="1">
    <source>
        <dbReference type="ARBA" id="ARBA00004324"/>
    </source>
</evidence>
<keyword evidence="9" id="KW-0010">Activator</keyword>
<evidence type="ECO:0000256" key="13">
    <source>
        <dbReference type="ARBA" id="ARBA00045821"/>
    </source>
</evidence>
<evidence type="ECO:0000256" key="14">
    <source>
        <dbReference type="PROSITE-ProRule" id="PRU00267"/>
    </source>
</evidence>
<dbReference type="FunFam" id="1.10.30.10:FF:000003">
    <property type="entry name" value="Putative transcription factor SOX-6"/>
    <property type="match status" value="1"/>
</dbReference>
<evidence type="ECO:0000256" key="5">
    <source>
        <dbReference type="ARBA" id="ARBA00022860"/>
    </source>
</evidence>
<accession>A0AAF3JB08</accession>
<feature type="region of interest" description="Disordered" evidence="15">
    <location>
        <begin position="114"/>
        <end position="168"/>
    </location>
</feature>
<keyword evidence="8 14" id="KW-0238">DNA-binding</keyword>
<evidence type="ECO:0000259" key="16">
    <source>
        <dbReference type="PROSITE" id="PS50118"/>
    </source>
</evidence>
<dbReference type="GO" id="GO:0016607">
    <property type="term" value="C:nuclear speck"/>
    <property type="evidence" value="ECO:0007669"/>
    <property type="project" value="UniProtKB-SubCell"/>
</dbReference>
<evidence type="ECO:0000313" key="17">
    <source>
        <dbReference type="Proteomes" id="UP000887575"/>
    </source>
</evidence>
<evidence type="ECO:0000256" key="3">
    <source>
        <dbReference type="ARBA" id="ARBA00019052"/>
    </source>
</evidence>
<name>A0AAF3JB08_9BILA</name>
<evidence type="ECO:0000256" key="10">
    <source>
        <dbReference type="ARBA" id="ARBA00023163"/>
    </source>
</evidence>
<feature type="DNA-binding region" description="HMG box" evidence="14">
    <location>
        <begin position="53"/>
        <end position="121"/>
    </location>
</feature>
<evidence type="ECO:0000256" key="2">
    <source>
        <dbReference type="ARBA" id="ARBA00005998"/>
    </source>
</evidence>
<dbReference type="GO" id="GO:0005516">
    <property type="term" value="F:calmodulin binding"/>
    <property type="evidence" value="ECO:0007669"/>
    <property type="project" value="UniProtKB-KW"/>
</dbReference>
<comment type="function">
    <text evidence="13">Transcriptional regulator that controls a genetic switch in male development. It is necessary and sufficient for initiating male sex determination by directing the development of supporting cell precursors (pre-Sertoli cells) as Sertoli rather than granulosa cells. Involved in different aspects of gene regulation including promoter activation or repression. Binds to the DNA consensus sequence 5'-[AT]AACAA[AT]-3'. SRY HMG box recognizes DNA by partial intercalation in the minor groove and promotes DNA bending. Also involved in pre-mRNA splicing. In male adult brain involved in the maintenance of motor functions of dopaminergic neurons.</text>
</comment>
<keyword evidence="5" id="KW-0112">Calmodulin-binding</keyword>
<comment type="similarity">
    <text evidence="2">Belongs to the SRY family.</text>
</comment>
<evidence type="ECO:0000256" key="8">
    <source>
        <dbReference type="ARBA" id="ARBA00023125"/>
    </source>
</evidence>
<comment type="subcellular location">
    <subcellularLocation>
        <location evidence="1">Nucleus speckle</location>
    </subcellularLocation>
</comment>